<evidence type="ECO:0000256" key="10">
    <source>
        <dbReference type="PIRSR" id="PIRSR001415-1"/>
    </source>
</evidence>
<evidence type="ECO:0000256" key="8">
    <source>
        <dbReference type="ARBA" id="ARBA00032837"/>
    </source>
</evidence>
<dbReference type="EC" id="4.2.1.24" evidence="3"/>
<dbReference type="CDD" id="cd00384">
    <property type="entry name" value="ALAD_PBGS"/>
    <property type="match status" value="1"/>
</dbReference>
<feature type="active site" description="Schiff-base intermediate with substrate" evidence="10">
    <location>
        <position position="268"/>
    </location>
</feature>
<evidence type="ECO:0000256" key="3">
    <source>
        <dbReference type="ARBA" id="ARBA00012053"/>
    </source>
</evidence>
<feature type="binding site" evidence="11">
    <location>
        <position position="225"/>
    </location>
    <ligand>
        <name>5-aminolevulinate</name>
        <dbReference type="ChEBI" id="CHEBI:356416"/>
        <label>1</label>
    </ligand>
</feature>
<feature type="binding site" evidence="13">
    <location>
        <position position="253"/>
    </location>
    <ligand>
        <name>Mg(2+)</name>
        <dbReference type="ChEBI" id="CHEBI:18420"/>
    </ligand>
</feature>
<evidence type="ECO:0000313" key="16">
    <source>
        <dbReference type="Proteomes" id="UP000323707"/>
    </source>
</evidence>
<dbReference type="PIRSF" id="PIRSF001415">
    <property type="entry name" value="Porphbilin_synth"/>
    <property type="match status" value="1"/>
</dbReference>
<evidence type="ECO:0000256" key="9">
    <source>
        <dbReference type="ARBA" id="ARBA00047651"/>
    </source>
</evidence>
<dbReference type="GO" id="GO:0008270">
    <property type="term" value="F:zinc ion binding"/>
    <property type="evidence" value="ECO:0007669"/>
    <property type="project" value="TreeGrafter"/>
</dbReference>
<feature type="binding site" evidence="11">
    <location>
        <position position="333"/>
    </location>
    <ligand>
        <name>5-aminolevulinate</name>
        <dbReference type="ChEBI" id="CHEBI:356416"/>
        <label>2</label>
    </ligand>
</feature>
<evidence type="ECO:0000256" key="4">
    <source>
        <dbReference type="ARBA" id="ARBA00020771"/>
    </source>
</evidence>
<evidence type="ECO:0000256" key="11">
    <source>
        <dbReference type="PIRSR" id="PIRSR001415-2"/>
    </source>
</evidence>
<dbReference type="Pfam" id="PF00490">
    <property type="entry name" value="ALAD"/>
    <property type="match status" value="1"/>
</dbReference>
<evidence type="ECO:0000256" key="2">
    <source>
        <dbReference type="ARBA" id="ARBA00008055"/>
    </source>
</evidence>
<feature type="binding site" evidence="11">
    <location>
        <position position="237"/>
    </location>
    <ligand>
        <name>5-aminolevulinate</name>
        <dbReference type="ChEBI" id="CHEBI:356416"/>
        <label>1</label>
    </ligand>
</feature>
<dbReference type="Proteomes" id="UP000323707">
    <property type="component" value="Unassembled WGS sequence"/>
</dbReference>
<dbReference type="InterPro" id="IPR013785">
    <property type="entry name" value="Aldolase_TIM"/>
</dbReference>
<keyword evidence="7" id="KW-0627">Porphyrin biosynthesis</keyword>
<evidence type="ECO:0000256" key="12">
    <source>
        <dbReference type="PIRSR" id="PIRSR001415-3"/>
    </source>
</evidence>
<evidence type="ECO:0000256" key="5">
    <source>
        <dbReference type="ARBA" id="ARBA00023133"/>
    </source>
</evidence>
<keyword evidence="13" id="KW-0460">Magnesium</keyword>
<dbReference type="InterPro" id="IPR001731">
    <property type="entry name" value="ALAD"/>
</dbReference>
<evidence type="ECO:0000256" key="7">
    <source>
        <dbReference type="ARBA" id="ARBA00023244"/>
    </source>
</evidence>
<dbReference type="SMART" id="SM01004">
    <property type="entry name" value="ALAD"/>
    <property type="match status" value="1"/>
</dbReference>
<keyword evidence="12" id="KW-0479">Metal-binding</keyword>
<sequence>MPQKPTLQTPQVESTKILDSTTYIRPRRLRYKPAMRALVRQHHLHKSDFLLPLFVCEGEGIKREISSMPGVYQMSIDVLVQECEQVAKLGILGVVLFGIPNEKDPQGSHALQPSSIVCRAIAAIKNACPELLVVVDLCFCEYTSHGHCGILDERLNSVDNDATLQILARQAVLLAQAGADMIAPSASMDMMVRTLRIALDSSGFAHIPIMSYSTKFASAYYGPFRDVAESAPSFGDRKSYQQDIANGREALLESLLDAQEGADILMVKPALAFLDIVRDIAQATLTPLAVYNVSGEYAILKLAQKAGVIDYERVLYENLLSFKRAGADIIISYHAKEAITLGLCD</sequence>
<comment type="catalytic activity">
    <reaction evidence="9">
        <text>2 5-aminolevulinate = porphobilinogen + 2 H2O + H(+)</text>
        <dbReference type="Rhea" id="RHEA:24064"/>
        <dbReference type="ChEBI" id="CHEBI:15377"/>
        <dbReference type="ChEBI" id="CHEBI:15378"/>
        <dbReference type="ChEBI" id="CHEBI:58126"/>
        <dbReference type="ChEBI" id="CHEBI:356416"/>
        <dbReference type="EC" id="4.2.1.24"/>
    </reaction>
</comment>
<dbReference type="FunFam" id="3.20.20.70:FF:000019">
    <property type="entry name" value="Delta-aminolevulinic acid dehydratase"/>
    <property type="match status" value="1"/>
</dbReference>
<evidence type="ECO:0000256" key="13">
    <source>
        <dbReference type="PIRSR" id="PIRSR001415-5"/>
    </source>
</evidence>
<dbReference type="GO" id="GO:0006782">
    <property type="term" value="P:protoporphyrinogen IX biosynthetic process"/>
    <property type="evidence" value="ECO:0007669"/>
    <property type="project" value="UniProtKB-UniPathway"/>
</dbReference>
<accession>A0A5M9QTT5</accession>
<dbReference type="PRINTS" id="PR00144">
    <property type="entry name" value="DALDHYDRTASE"/>
</dbReference>
<dbReference type="GO" id="GO:0005829">
    <property type="term" value="C:cytosol"/>
    <property type="evidence" value="ECO:0007669"/>
    <property type="project" value="TreeGrafter"/>
</dbReference>
<dbReference type="PANTHER" id="PTHR11458:SF0">
    <property type="entry name" value="DELTA-AMINOLEVULINIC ACID DEHYDRATASE"/>
    <property type="match status" value="1"/>
</dbReference>
<keyword evidence="6 15" id="KW-0456">Lyase</keyword>
<dbReference type="EMBL" id="VXKE01000001">
    <property type="protein sequence ID" value="KAA8711469.1"/>
    <property type="molecule type" value="Genomic_DNA"/>
</dbReference>
<comment type="similarity">
    <text evidence="2 14">Belongs to the ALAD family.</text>
</comment>
<feature type="binding site" evidence="12">
    <location>
        <position position="140"/>
    </location>
    <ligand>
        <name>Zn(2+)</name>
        <dbReference type="ChEBI" id="CHEBI:29105"/>
        <note>catalytic</note>
    </ligand>
</feature>
<proteinExistence type="inferred from homology"/>
<keyword evidence="5" id="KW-0350">Heme biosynthesis</keyword>
<dbReference type="SUPFAM" id="SSF51569">
    <property type="entry name" value="Aldolase"/>
    <property type="match status" value="1"/>
</dbReference>
<feature type="binding site" evidence="12">
    <location>
        <position position="148"/>
    </location>
    <ligand>
        <name>Zn(2+)</name>
        <dbReference type="ChEBI" id="CHEBI:29105"/>
        <note>catalytic</note>
    </ligand>
</feature>
<dbReference type="GO" id="GO:0004655">
    <property type="term" value="F:porphobilinogen synthase activity"/>
    <property type="evidence" value="ECO:0007669"/>
    <property type="project" value="UniProtKB-EC"/>
</dbReference>
<evidence type="ECO:0000313" key="15">
    <source>
        <dbReference type="EMBL" id="KAA8711469.1"/>
    </source>
</evidence>
<comment type="caution">
    <text evidence="15">The sequence shown here is derived from an EMBL/GenBank/DDBJ whole genome shotgun (WGS) entry which is preliminary data.</text>
</comment>
<dbReference type="Gene3D" id="3.20.20.70">
    <property type="entry name" value="Aldolase class I"/>
    <property type="match status" value="1"/>
</dbReference>
<evidence type="ECO:0000256" key="1">
    <source>
        <dbReference type="ARBA" id="ARBA00004694"/>
    </source>
</evidence>
<dbReference type="RefSeq" id="WP_150336559.1">
    <property type="nucleotide sequence ID" value="NZ_JAERIX010000056.1"/>
</dbReference>
<dbReference type="AlphaFoldDB" id="A0A5M9QTT5"/>
<evidence type="ECO:0000256" key="14">
    <source>
        <dbReference type="RuleBase" id="RU004161"/>
    </source>
</evidence>
<dbReference type="NCBIfam" id="NF006762">
    <property type="entry name" value="PRK09283.1"/>
    <property type="match status" value="1"/>
</dbReference>
<gene>
    <name evidence="15" type="primary">hemB</name>
    <name evidence="15" type="ORF">F4V45_00370</name>
</gene>
<feature type="binding site" evidence="11">
    <location>
        <position position="294"/>
    </location>
    <ligand>
        <name>5-aminolevulinate</name>
        <dbReference type="ChEBI" id="CHEBI:356416"/>
        <label>2</label>
    </ligand>
</feature>
<comment type="pathway">
    <text evidence="1">Porphyrin-containing compound metabolism; protoporphyrin-IX biosynthesis; coproporphyrinogen-III from 5-aminolevulinate: step 1/4.</text>
</comment>
<name>A0A5M9QTT5_9HELI</name>
<keyword evidence="12" id="KW-0862">Zinc</keyword>
<dbReference type="UniPathway" id="UPA00251">
    <property type="reaction ID" value="UER00318"/>
</dbReference>
<protein>
    <recommendedName>
        <fullName evidence="4">Delta-aminolevulinic acid dehydratase</fullName>
        <ecNumber evidence="3">4.2.1.24</ecNumber>
    </recommendedName>
    <alternativeName>
        <fullName evidence="8">Porphobilinogen synthase</fullName>
    </alternativeName>
</protein>
<feature type="binding site" evidence="12">
    <location>
        <position position="138"/>
    </location>
    <ligand>
        <name>Zn(2+)</name>
        <dbReference type="ChEBI" id="CHEBI:29105"/>
        <note>catalytic</note>
    </ligand>
</feature>
<evidence type="ECO:0000256" key="6">
    <source>
        <dbReference type="ARBA" id="ARBA00023239"/>
    </source>
</evidence>
<organism evidence="15 16">
    <name type="scientific">Helicobacter canis</name>
    <dbReference type="NCBI Taxonomy" id="29419"/>
    <lineage>
        <taxon>Bacteria</taxon>
        <taxon>Pseudomonadati</taxon>
        <taxon>Campylobacterota</taxon>
        <taxon>Epsilonproteobacteria</taxon>
        <taxon>Campylobacterales</taxon>
        <taxon>Helicobacteraceae</taxon>
        <taxon>Helicobacter</taxon>
    </lineage>
</organism>
<reference evidence="15 16" key="1">
    <citation type="submission" date="2019-09" db="EMBL/GenBank/DDBJ databases">
        <title>Draft genome sequence of various Type strains from the CCUG.</title>
        <authorList>
            <person name="Pineiro-Iglesias B."/>
            <person name="Tunovic T."/>
            <person name="Unosson C."/>
            <person name="Inganas E."/>
            <person name="Ohlen M."/>
            <person name="Cardew S."/>
            <person name="Jensie-Markopoulos S."/>
            <person name="Salva-Serra F."/>
            <person name="Jaen-Luchoro D."/>
            <person name="Karlsson R."/>
            <person name="Svensson-Stadler L."/>
            <person name="Chun J."/>
            <person name="Moore E."/>
        </authorList>
    </citation>
    <scope>NUCLEOTIDE SEQUENCE [LARGE SCALE GENOMIC DNA]</scope>
    <source>
        <strain evidence="15 16">CCUG 32756T</strain>
    </source>
</reference>
<dbReference type="PANTHER" id="PTHR11458">
    <property type="entry name" value="DELTA-AMINOLEVULINIC ACID DEHYDRATASE"/>
    <property type="match status" value="1"/>
</dbReference>
<feature type="active site" description="Schiff-base intermediate with substrate" evidence="10">
    <location>
        <position position="215"/>
    </location>
</feature>